<dbReference type="Proteomes" id="UP000319671">
    <property type="component" value="Unassembled WGS sequence"/>
</dbReference>
<dbReference type="PANTHER" id="PTHR10491">
    <property type="entry name" value="DTDP-4-DEHYDRORHAMNOSE REDUCTASE"/>
    <property type="match status" value="1"/>
</dbReference>
<gene>
    <name evidence="4" type="ORF">FB550_1066</name>
</gene>
<dbReference type="EC" id="1.1.1.133" evidence="2"/>
<dbReference type="RefSeq" id="WP_144565448.1">
    <property type="nucleotide sequence ID" value="NZ_VIVN01000006.1"/>
</dbReference>
<dbReference type="GO" id="GO:0005829">
    <property type="term" value="C:cytosol"/>
    <property type="evidence" value="ECO:0007669"/>
    <property type="project" value="TreeGrafter"/>
</dbReference>
<dbReference type="AlphaFoldDB" id="A0A561DC60"/>
<comment type="pathway">
    <text evidence="2">Carbohydrate biosynthesis; dTDP-L-rhamnose biosynthesis.</text>
</comment>
<comment type="function">
    <text evidence="2">Catalyzes the reduction of dTDP-6-deoxy-L-lyxo-4-hexulose to yield dTDP-L-rhamnose.</text>
</comment>
<dbReference type="EMBL" id="VIVN01000006">
    <property type="protein sequence ID" value="TWE00955.1"/>
    <property type="molecule type" value="Genomic_DNA"/>
</dbReference>
<name>A0A561DC60_9BACI</name>
<dbReference type="InterPro" id="IPR005913">
    <property type="entry name" value="dTDP_dehydrorham_reduct"/>
</dbReference>
<evidence type="ECO:0000313" key="4">
    <source>
        <dbReference type="EMBL" id="TWE00955.1"/>
    </source>
</evidence>
<comment type="similarity">
    <text evidence="1 2">Belongs to the dTDP-4-dehydrorhamnose reductase family.</text>
</comment>
<evidence type="ECO:0000259" key="3">
    <source>
        <dbReference type="Pfam" id="PF04321"/>
    </source>
</evidence>
<dbReference type="Gene3D" id="3.40.50.720">
    <property type="entry name" value="NAD(P)-binding Rossmann-like Domain"/>
    <property type="match status" value="1"/>
</dbReference>
<keyword evidence="5" id="KW-1185">Reference proteome</keyword>
<dbReference type="CDD" id="cd05254">
    <property type="entry name" value="dTDP_HR_like_SDR_e"/>
    <property type="match status" value="1"/>
</dbReference>
<dbReference type="GO" id="GO:0008831">
    <property type="term" value="F:dTDP-4-dehydrorhamnose reductase activity"/>
    <property type="evidence" value="ECO:0007669"/>
    <property type="project" value="UniProtKB-EC"/>
</dbReference>
<accession>A0A561DC60</accession>
<dbReference type="GO" id="GO:0019305">
    <property type="term" value="P:dTDP-rhamnose biosynthetic process"/>
    <property type="evidence" value="ECO:0007669"/>
    <property type="project" value="UniProtKB-UniPathway"/>
</dbReference>
<keyword evidence="2" id="KW-0521">NADP</keyword>
<dbReference type="UniPathway" id="UPA00124"/>
<organism evidence="4 5">
    <name type="scientific">Neobacillus bataviensis</name>
    <dbReference type="NCBI Taxonomy" id="220685"/>
    <lineage>
        <taxon>Bacteria</taxon>
        <taxon>Bacillati</taxon>
        <taxon>Bacillota</taxon>
        <taxon>Bacilli</taxon>
        <taxon>Bacillales</taxon>
        <taxon>Bacillaceae</taxon>
        <taxon>Neobacillus</taxon>
    </lineage>
</organism>
<reference evidence="4 5" key="1">
    <citation type="submission" date="2019-06" db="EMBL/GenBank/DDBJ databases">
        <title>Sorghum-associated microbial communities from plants grown in Nebraska, USA.</title>
        <authorList>
            <person name="Schachtman D."/>
        </authorList>
    </citation>
    <scope>NUCLEOTIDE SEQUENCE [LARGE SCALE GENOMIC DNA]</scope>
    <source>
        <strain evidence="4 5">2482</strain>
    </source>
</reference>
<evidence type="ECO:0000256" key="1">
    <source>
        <dbReference type="ARBA" id="ARBA00010944"/>
    </source>
</evidence>
<keyword evidence="2" id="KW-0560">Oxidoreductase</keyword>
<evidence type="ECO:0000313" key="5">
    <source>
        <dbReference type="Proteomes" id="UP000319671"/>
    </source>
</evidence>
<proteinExistence type="inferred from homology"/>
<dbReference type="InterPro" id="IPR036291">
    <property type="entry name" value="NAD(P)-bd_dom_sf"/>
</dbReference>
<evidence type="ECO:0000256" key="2">
    <source>
        <dbReference type="RuleBase" id="RU364082"/>
    </source>
</evidence>
<protein>
    <recommendedName>
        <fullName evidence="2">dTDP-4-dehydrorhamnose reductase</fullName>
        <ecNumber evidence="2">1.1.1.133</ecNumber>
    </recommendedName>
</protein>
<dbReference type="PANTHER" id="PTHR10491:SF4">
    <property type="entry name" value="METHIONINE ADENOSYLTRANSFERASE 2 SUBUNIT BETA"/>
    <property type="match status" value="1"/>
</dbReference>
<dbReference type="Pfam" id="PF04321">
    <property type="entry name" value="RmlD_sub_bind"/>
    <property type="match status" value="1"/>
</dbReference>
<feature type="domain" description="RmlD-like substrate binding" evidence="3">
    <location>
        <begin position="1"/>
        <end position="224"/>
    </location>
</feature>
<comment type="caution">
    <text evidence="4">The sequence shown here is derived from an EMBL/GenBank/DDBJ whole genome shotgun (WGS) entry which is preliminary data.</text>
</comment>
<sequence>MKILVLGGTGMAGHLIREYFLGQKQHEVWWTTRKIDESNANSIILDVRNQDAVKRTIEHIQPNVVINAVGILNDSAAQNVLDSITVNSILPQFLAKLSYQLNFYLIHISTDCVFSGSKGDYGEQDPKDGSSVYAQTKSLGEIVDTKNLTIRTSIIGPELKSDGIGLFHWFMHQTGQVKGYKKVFWNGITTLELAKTIERILANPVSGLIHLTSKNKISKYELLNLLKVNFAKKDVTIVPDDQIISDKSLVMIRKDIPFVPQDYKDMISELYKWMQKHCDLYDQYFR</sequence>
<dbReference type="SUPFAM" id="SSF51735">
    <property type="entry name" value="NAD(P)-binding Rossmann-fold domains"/>
    <property type="match status" value="1"/>
</dbReference>
<dbReference type="InterPro" id="IPR029903">
    <property type="entry name" value="RmlD-like-bd"/>
</dbReference>